<keyword evidence="12" id="KW-1133">Transmembrane helix</keyword>
<dbReference type="Pfam" id="PF00672">
    <property type="entry name" value="HAMP"/>
    <property type="match status" value="1"/>
</dbReference>
<evidence type="ECO:0000259" key="13">
    <source>
        <dbReference type="PROSITE" id="PS50885"/>
    </source>
</evidence>
<dbReference type="InterPro" id="IPR043128">
    <property type="entry name" value="Rev_trsase/Diguanyl_cyclase"/>
</dbReference>
<evidence type="ECO:0000256" key="9">
    <source>
        <dbReference type="ARBA" id="ARBA00022840"/>
    </source>
</evidence>
<evidence type="ECO:0000256" key="5">
    <source>
        <dbReference type="ARBA" id="ARBA00022553"/>
    </source>
</evidence>
<evidence type="ECO:0000256" key="7">
    <source>
        <dbReference type="ARBA" id="ARBA00022741"/>
    </source>
</evidence>
<dbReference type="EMBL" id="BARU01014045">
    <property type="protein sequence ID" value="GAH31313.1"/>
    <property type="molecule type" value="Genomic_DNA"/>
</dbReference>
<feature type="non-terminal residue" evidence="14">
    <location>
        <position position="174"/>
    </location>
</feature>
<protein>
    <recommendedName>
        <fullName evidence="3">histidine kinase</fullName>
        <ecNumber evidence="3">2.7.13.3</ecNumber>
    </recommendedName>
</protein>
<keyword evidence="5" id="KW-0597">Phosphoprotein</keyword>
<dbReference type="GO" id="GO:0005524">
    <property type="term" value="F:ATP binding"/>
    <property type="evidence" value="ECO:0007669"/>
    <property type="project" value="UniProtKB-KW"/>
</dbReference>
<accession>X1GE38</accession>
<keyword evidence="6" id="KW-0808">Transferase</keyword>
<keyword evidence="9" id="KW-0067">ATP-binding</keyword>
<comment type="caution">
    <text evidence="14">The sequence shown here is derived from an EMBL/GenBank/DDBJ whole genome shotgun (WGS) entry which is preliminary data.</text>
</comment>
<gene>
    <name evidence="14" type="ORF">S03H2_25015</name>
</gene>
<dbReference type="InterPro" id="IPR050398">
    <property type="entry name" value="HssS/ArlS-like"/>
</dbReference>
<evidence type="ECO:0000256" key="3">
    <source>
        <dbReference type="ARBA" id="ARBA00012438"/>
    </source>
</evidence>
<dbReference type="GO" id="GO:0004673">
    <property type="term" value="F:protein histidine kinase activity"/>
    <property type="evidence" value="ECO:0007669"/>
    <property type="project" value="UniProtKB-EC"/>
</dbReference>
<reference evidence="14" key="1">
    <citation type="journal article" date="2014" name="Front. Microbiol.">
        <title>High frequency of phylogenetically diverse reductive dehalogenase-homologous genes in deep subseafloor sedimentary metagenomes.</title>
        <authorList>
            <person name="Kawai M."/>
            <person name="Futagami T."/>
            <person name="Toyoda A."/>
            <person name="Takaki Y."/>
            <person name="Nishi S."/>
            <person name="Hori S."/>
            <person name="Arai W."/>
            <person name="Tsubouchi T."/>
            <person name="Morono Y."/>
            <person name="Uchiyama I."/>
            <person name="Ito T."/>
            <person name="Fujiyama A."/>
            <person name="Inagaki F."/>
            <person name="Takami H."/>
        </authorList>
    </citation>
    <scope>NUCLEOTIDE SEQUENCE</scope>
    <source>
        <strain evidence="14">Expedition CK06-06</strain>
    </source>
</reference>
<keyword evidence="7" id="KW-0547">Nucleotide-binding</keyword>
<feature type="domain" description="HAMP" evidence="13">
    <location>
        <begin position="71"/>
        <end position="123"/>
    </location>
</feature>
<proteinExistence type="predicted"/>
<dbReference type="PANTHER" id="PTHR45528:SF1">
    <property type="entry name" value="SENSOR HISTIDINE KINASE CPXA"/>
    <property type="match status" value="1"/>
</dbReference>
<evidence type="ECO:0000256" key="10">
    <source>
        <dbReference type="ARBA" id="ARBA00023012"/>
    </source>
</evidence>
<evidence type="ECO:0000313" key="14">
    <source>
        <dbReference type="EMBL" id="GAH31313.1"/>
    </source>
</evidence>
<keyword evidence="8" id="KW-0418">Kinase</keyword>
<feature type="transmembrane region" description="Helical" evidence="12">
    <location>
        <begin position="50"/>
        <end position="69"/>
    </location>
</feature>
<dbReference type="InterPro" id="IPR003660">
    <property type="entry name" value="HAMP_dom"/>
</dbReference>
<dbReference type="GO" id="GO:0005886">
    <property type="term" value="C:plasma membrane"/>
    <property type="evidence" value="ECO:0007669"/>
    <property type="project" value="UniProtKB-SubCell"/>
</dbReference>
<evidence type="ECO:0000256" key="1">
    <source>
        <dbReference type="ARBA" id="ARBA00000085"/>
    </source>
</evidence>
<name>X1GE38_9ZZZZ</name>
<organism evidence="14">
    <name type="scientific">marine sediment metagenome</name>
    <dbReference type="NCBI Taxonomy" id="412755"/>
    <lineage>
        <taxon>unclassified sequences</taxon>
        <taxon>metagenomes</taxon>
        <taxon>ecological metagenomes</taxon>
    </lineage>
</organism>
<evidence type="ECO:0000256" key="4">
    <source>
        <dbReference type="ARBA" id="ARBA00022475"/>
    </source>
</evidence>
<dbReference type="EC" id="2.7.13.3" evidence="3"/>
<dbReference type="SMART" id="SM00304">
    <property type="entry name" value="HAMP"/>
    <property type="match status" value="1"/>
</dbReference>
<feature type="non-terminal residue" evidence="14">
    <location>
        <position position="1"/>
    </location>
</feature>
<comment type="catalytic activity">
    <reaction evidence="1">
        <text>ATP + protein L-histidine = ADP + protein N-phospho-L-histidine.</text>
        <dbReference type="EC" id="2.7.13.3"/>
    </reaction>
</comment>
<keyword evidence="12" id="KW-0812">Transmembrane</keyword>
<evidence type="ECO:0000256" key="12">
    <source>
        <dbReference type="SAM" id="Phobius"/>
    </source>
</evidence>
<dbReference type="SUPFAM" id="SSF158472">
    <property type="entry name" value="HAMP domain-like"/>
    <property type="match status" value="1"/>
</dbReference>
<dbReference type="AlphaFoldDB" id="X1GE38"/>
<dbReference type="PROSITE" id="PS50885">
    <property type="entry name" value="HAMP"/>
    <property type="match status" value="1"/>
</dbReference>
<evidence type="ECO:0000256" key="11">
    <source>
        <dbReference type="ARBA" id="ARBA00023136"/>
    </source>
</evidence>
<evidence type="ECO:0000256" key="2">
    <source>
        <dbReference type="ARBA" id="ARBA00004651"/>
    </source>
</evidence>
<evidence type="ECO:0000256" key="6">
    <source>
        <dbReference type="ARBA" id="ARBA00022679"/>
    </source>
</evidence>
<keyword evidence="11 12" id="KW-0472">Membrane</keyword>
<sequence length="174" mass="19966">VNVVATYNYTDEEKGKMLGVLISMPDLSWAVFIQQPYETVYWSLGRMRRLSILVGALSLCFAMLLAFVISKYITRSIAKLIHGVRQVANKNFTVKVDVRSKTEIGELADTFNLMVEKLNFHRKHLEKQQKKLKILARTDALTGLNNHGYFMEKLTHEVQRAVRYGSLLSIMILD</sequence>
<dbReference type="CDD" id="cd06225">
    <property type="entry name" value="HAMP"/>
    <property type="match status" value="1"/>
</dbReference>
<keyword evidence="4" id="KW-1003">Cell membrane</keyword>
<dbReference type="Gene3D" id="6.10.340.10">
    <property type="match status" value="1"/>
</dbReference>
<dbReference type="GO" id="GO:0000160">
    <property type="term" value="P:phosphorelay signal transduction system"/>
    <property type="evidence" value="ECO:0007669"/>
    <property type="project" value="UniProtKB-KW"/>
</dbReference>
<evidence type="ECO:0000256" key="8">
    <source>
        <dbReference type="ARBA" id="ARBA00022777"/>
    </source>
</evidence>
<keyword evidence="10" id="KW-0902">Two-component regulatory system</keyword>
<comment type="subcellular location">
    <subcellularLocation>
        <location evidence="2">Cell membrane</location>
        <topology evidence="2">Multi-pass membrane protein</topology>
    </subcellularLocation>
</comment>
<dbReference type="Gene3D" id="3.30.70.270">
    <property type="match status" value="1"/>
</dbReference>
<dbReference type="PANTHER" id="PTHR45528">
    <property type="entry name" value="SENSOR HISTIDINE KINASE CPXA"/>
    <property type="match status" value="1"/>
</dbReference>